<accession>A0AAD5UKX8</accession>
<feature type="region of interest" description="Disordered" evidence="1">
    <location>
        <begin position="137"/>
        <end position="177"/>
    </location>
</feature>
<keyword evidence="4" id="KW-1185">Reference proteome</keyword>
<dbReference type="Pfam" id="PF06741">
    <property type="entry name" value="LsmAD"/>
    <property type="match status" value="1"/>
</dbReference>
<dbReference type="Pfam" id="PF07145">
    <property type="entry name" value="PAM2"/>
    <property type="match status" value="1"/>
</dbReference>
<comment type="caution">
    <text evidence="3">The sequence shown here is derived from an EMBL/GenBank/DDBJ whole genome shotgun (WGS) entry which is preliminary data.</text>
</comment>
<feature type="compositionally biased region" description="Basic and acidic residues" evidence="1">
    <location>
        <begin position="388"/>
        <end position="414"/>
    </location>
</feature>
<dbReference type="InterPro" id="IPR025852">
    <property type="entry name" value="SM_dom_ATX"/>
</dbReference>
<dbReference type="EMBL" id="JADGKB010000012">
    <property type="protein sequence ID" value="KAJ3260317.1"/>
    <property type="molecule type" value="Genomic_DNA"/>
</dbReference>
<evidence type="ECO:0000313" key="4">
    <source>
        <dbReference type="Proteomes" id="UP001210925"/>
    </source>
</evidence>
<feature type="compositionally biased region" description="Low complexity" evidence="1">
    <location>
        <begin position="344"/>
        <end position="357"/>
    </location>
</feature>
<dbReference type="PROSITE" id="PS50835">
    <property type="entry name" value="IG_LIKE"/>
    <property type="match status" value="1"/>
</dbReference>
<protein>
    <recommendedName>
        <fullName evidence="2">Ig-like domain-containing protein</fullName>
    </recommendedName>
</protein>
<dbReference type="SMART" id="SM01272">
    <property type="entry name" value="LsmAD"/>
    <property type="match status" value="1"/>
</dbReference>
<dbReference type="InterPro" id="IPR009818">
    <property type="entry name" value="PAM2_motif"/>
</dbReference>
<dbReference type="PANTHER" id="PTHR12854:SF7">
    <property type="entry name" value="ATAXIN-2 HOMOLOG"/>
    <property type="match status" value="1"/>
</dbReference>
<feature type="region of interest" description="Disordered" evidence="1">
    <location>
        <begin position="314"/>
        <end position="466"/>
    </location>
</feature>
<feature type="compositionally biased region" description="Basic and acidic residues" evidence="1">
    <location>
        <begin position="426"/>
        <end position="446"/>
    </location>
</feature>
<feature type="region of interest" description="Disordered" evidence="1">
    <location>
        <begin position="247"/>
        <end position="268"/>
    </location>
</feature>
<dbReference type="InterPro" id="IPR009604">
    <property type="entry name" value="LsmAD_domain"/>
</dbReference>
<evidence type="ECO:0000313" key="3">
    <source>
        <dbReference type="EMBL" id="KAJ3260317.1"/>
    </source>
</evidence>
<dbReference type="AlphaFoldDB" id="A0AAD5UKX8"/>
<feature type="compositionally biased region" description="Basic and acidic residues" evidence="1">
    <location>
        <begin position="319"/>
        <end position="342"/>
    </location>
</feature>
<sequence>MPQRNLNKYSGSSVEVQLSDETKFEGVFSAANPNDLSLSLKQAKKVGDSKIHTNLNFAGSTIHSLSVKGLKNADAVRSGRSEPWDQFAVNEQKFGVSTDFNEDIYTTVLDKSGHDFKKREAEAARIAREIEKGVSNNAHIAEERGQTVAQDDSDEETKYSSVIRKETLPPTIPNGRPISFPASVGSAISPTKSTLKTAVKSVIPKPGEIQKKAPINATMIRKTSIDQITSVPRMKSANAVKPTVSIQENPVKDGPKSAKTSEPPIDGKHLANFKPFSKNLTNHLIDRRQEIINEGRRGMIENLKQFSLEFQIPPTLTKKAPEDPLLKEITKEKGKEESKSERVPSPTKKPTASAAAKQAEGTKAWGPATSNSEAKKPPTEKPVAAKATEAKPPKPTAPKEVKSLSAVEVKDELAKQNSTKRSQSPPKDKKKVELQKQEVKVEKNPEAELQSVVSEADSHATNTTNASKKISKLNANAAEFTPSSFSAIPQNNFYKKKDKNHKFNKQGGPQYYPQEGYYVPDPNFNPQYYPQPGYYPPPMRGYPQVPMQPVYPGHYIPPMNYPMMPNYPGGLLELTCRTTTTIPNDATAIWV</sequence>
<dbReference type="GO" id="GO:0010494">
    <property type="term" value="C:cytoplasmic stress granule"/>
    <property type="evidence" value="ECO:0007669"/>
    <property type="project" value="TreeGrafter"/>
</dbReference>
<feature type="compositionally biased region" description="Polar residues" evidence="1">
    <location>
        <begin position="415"/>
        <end position="425"/>
    </location>
</feature>
<evidence type="ECO:0000256" key="1">
    <source>
        <dbReference type="SAM" id="MobiDB-lite"/>
    </source>
</evidence>
<dbReference type="GO" id="GO:0034063">
    <property type="term" value="P:stress granule assembly"/>
    <property type="evidence" value="ECO:0007669"/>
    <property type="project" value="TreeGrafter"/>
</dbReference>
<dbReference type="Pfam" id="PF14438">
    <property type="entry name" value="SM-ATX"/>
    <property type="match status" value="1"/>
</dbReference>
<organism evidence="3 4">
    <name type="scientific">Boothiomyces macroporosus</name>
    <dbReference type="NCBI Taxonomy" id="261099"/>
    <lineage>
        <taxon>Eukaryota</taxon>
        <taxon>Fungi</taxon>
        <taxon>Fungi incertae sedis</taxon>
        <taxon>Chytridiomycota</taxon>
        <taxon>Chytridiomycota incertae sedis</taxon>
        <taxon>Chytridiomycetes</taxon>
        <taxon>Rhizophydiales</taxon>
        <taxon>Terramycetaceae</taxon>
        <taxon>Boothiomyces</taxon>
    </lineage>
</organism>
<name>A0AAD5UKX8_9FUNG</name>
<feature type="domain" description="Ig-like" evidence="2">
    <location>
        <begin position="543"/>
        <end position="591"/>
    </location>
</feature>
<dbReference type="GO" id="GO:0003729">
    <property type="term" value="F:mRNA binding"/>
    <property type="evidence" value="ECO:0007669"/>
    <property type="project" value="TreeGrafter"/>
</dbReference>
<dbReference type="Proteomes" id="UP001210925">
    <property type="component" value="Unassembled WGS sequence"/>
</dbReference>
<evidence type="ECO:0000259" key="2">
    <source>
        <dbReference type="PROSITE" id="PS50835"/>
    </source>
</evidence>
<dbReference type="InterPro" id="IPR007110">
    <property type="entry name" value="Ig-like_dom"/>
</dbReference>
<gene>
    <name evidence="3" type="ORF">HK103_000952</name>
</gene>
<reference evidence="3" key="1">
    <citation type="submission" date="2020-05" db="EMBL/GenBank/DDBJ databases">
        <title>Phylogenomic resolution of chytrid fungi.</title>
        <authorList>
            <person name="Stajich J.E."/>
            <person name="Amses K."/>
            <person name="Simmons R."/>
            <person name="Seto K."/>
            <person name="Myers J."/>
            <person name="Bonds A."/>
            <person name="Quandt C.A."/>
            <person name="Barry K."/>
            <person name="Liu P."/>
            <person name="Grigoriev I."/>
            <person name="Longcore J.E."/>
            <person name="James T.Y."/>
        </authorList>
    </citation>
    <scope>NUCLEOTIDE SEQUENCE</scope>
    <source>
        <strain evidence="3">PLAUS21</strain>
    </source>
</reference>
<proteinExistence type="predicted"/>
<dbReference type="InterPro" id="IPR045117">
    <property type="entry name" value="ATXN2-like"/>
</dbReference>
<dbReference type="PANTHER" id="PTHR12854">
    <property type="entry name" value="ATAXIN 2-RELATED"/>
    <property type="match status" value="1"/>
</dbReference>